<keyword evidence="3" id="KW-0862">Zinc</keyword>
<feature type="region of interest" description="Disordered" evidence="4">
    <location>
        <begin position="1"/>
        <end position="61"/>
    </location>
</feature>
<evidence type="ECO:0000256" key="3">
    <source>
        <dbReference type="ARBA" id="ARBA00022833"/>
    </source>
</evidence>
<dbReference type="EMBL" id="QVQW01000079">
    <property type="protein sequence ID" value="RKU41241.1"/>
    <property type="molecule type" value="Genomic_DNA"/>
</dbReference>
<dbReference type="InterPro" id="IPR017907">
    <property type="entry name" value="Znf_RING_CS"/>
</dbReference>
<feature type="compositionally biased region" description="Polar residues" evidence="4">
    <location>
        <begin position="38"/>
        <end position="51"/>
    </location>
</feature>
<dbReference type="GO" id="GO:0008270">
    <property type="term" value="F:zinc ion binding"/>
    <property type="evidence" value="ECO:0007669"/>
    <property type="project" value="UniProtKB-KW"/>
</dbReference>
<evidence type="ECO:0000256" key="2">
    <source>
        <dbReference type="ARBA" id="ARBA00022771"/>
    </source>
</evidence>
<feature type="compositionally biased region" description="Polar residues" evidence="4">
    <location>
        <begin position="601"/>
        <end position="629"/>
    </location>
</feature>
<feature type="region of interest" description="Disordered" evidence="4">
    <location>
        <begin position="535"/>
        <end position="631"/>
    </location>
</feature>
<keyword evidence="2" id="KW-0863">Zinc-finger</keyword>
<keyword evidence="6" id="KW-1185">Reference proteome</keyword>
<organism evidence="5 6">
    <name type="scientific">Coniochaeta pulveracea</name>
    <dbReference type="NCBI Taxonomy" id="177199"/>
    <lineage>
        <taxon>Eukaryota</taxon>
        <taxon>Fungi</taxon>
        <taxon>Dikarya</taxon>
        <taxon>Ascomycota</taxon>
        <taxon>Pezizomycotina</taxon>
        <taxon>Sordariomycetes</taxon>
        <taxon>Sordariomycetidae</taxon>
        <taxon>Coniochaetales</taxon>
        <taxon>Coniochaetaceae</taxon>
        <taxon>Coniochaeta</taxon>
    </lineage>
</organism>
<feature type="region of interest" description="Disordered" evidence="4">
    <location>
        <begin position="143"/>
        <end position="165"/>
    </location>
</feature>
<comment type="caution">
    <text evidence="5">The sequence shown here is derived from an EMBL/GenBank/DDBJ whole genome shotgun (WGS) entry which is preliminary data.</text>
</comment>
<reference evidence="5 6" key="1">
    <citation type="submission" date="2018-08" db="EMBL/GenBank/DDBJ databases">
        <title>Draft genome of the lignicolous fungus Coniochaeta pulveracea.</title>
        <authorList>
            <person name="Borstlap C.J."/>
            <person name="De Witt R.N."/>
            <person name="Botha A."/>
            <person name="Volschenk H."/>
        </authorList>
    </citation>
    <scope>NUCLEOTIDE SEQUENCE [LARGE SCALE GENOMIC DNA]</scope>
    <source>
        <strain evidence="5 6">CAB683</strain>
    </source>
</reference>
<dbReference type="PROSITE" id="PS00518">
    <property type="entry name" value="ZF_RING_1"/>
    <property type="match status" value="1"/>
</dbReference>
<feature type="region of interest" description="Disordered" evidence="4">
    <location>
        <begin position="212"/>
        <end position="231"/>
    </location>
</feature>
<evidence type="ECO:0000256" key="4">
    <source>
        <dbReference type="SAM" id="MobiDB-lite"/>
    </source>
</evidence>
<keyword evidence="1" id="KW-0479">Metal-binding</keyword>
<evidence type="ECO:0000313" key="6">
    <source>
        <dbReference type="Proteomes" id="UP000275385"/>
    </source>
</evidence>
<accession>A0A420XZY4</accession>
<dbReference type="Proteomes" id="UP000275385">
    <property type="component" value="Unassembled WGS sequence"/>
</dbReference>
<protein>
    <submittedName>
        <fullName evidence="5">Uncharacterized protein</fullName>
    </submittedName>
</protein>
<name>A0A420XZY4_9PEZI</name>
<proteinExistence type="predicted"/>
<feature type="compositionally biased region" description="Basic and acidic residues" evidence="4">
    <location>
        <begin position="1"/>
        <end position="28"/>
    </location>
</feature>
<evidence type="ECO:0000256" key="1">
    <source>
        <dbReference type="ARBA" id="ARBA00022723"/>
    </source>
</evidence>
<feature type="compositionally biased region" description="Low complexity" evidence="4">
    <location>
        <begin position="478"/>
        <end position="487"/>
    </location>
</feature>
<feature type="compositionally biased region" description="Basic and acidic residues" evidence="4">
    <location>
        <begin position="496"/>
        <end position="507"/>
    </location>
</feature>
<evidence type="ECO:0000313" key="5">
    <source>
        <dbReference type="EMBL" id="RKU41241.1"/>
    </source>
</evidence>
<feature type="region of interest" description="Disordered" evidence="4">
    <location>
        <begin position="478"/>
        <end position="511"/>
    </location>
</feature>
<feature type="region of interest" description="Disordered" evidence="4">
    <location>
        <begin position="239"/>
        <end position="277"/>
    </location>
</feature>
<feature type="compositionally biased region" description="Basic and acidic residues" evidence="4">
    <location>
        <begin position="576"/>
        <end position="594"/>
    </location>
</feature>
<sequence length="649" mass="71683">MIEPEHKLLKPLDSSHIRDDSPQRKEAEPADPSPAGTEGSNRLLSTQSTSKHPGPEYFGLSSPMGVVSSPVLPANRVITTTSTPNELRQEARQMFEGSDEHADERGAWRPCHVCSSRVRAGPSCSVCDHPLCPTCICDLPAERTGNQQSSTTGRQRTLSSPRREDVEAYRRLRYGSDLKNSPFLRADLSKRSLGGMTQANLVDSETKAQHPFLSDCVPRRADSQPQQRYSAQERFDIGASAAPRDATSHLSPARSIKTPPSRRQKVRPDGSTTMNDFYEAHADDGRTQGYGRVNELNQELHSSDIAASSSVSHVALNGQGEHAAKELLAMATPSDLSPLTIPKPLNRKLSITQKDSEGKDSNPIPRLRKMQSTQMVRRKQDGSFSPEFQRAAQQSTKPLWSLRDRLSKFSTRSTSQLVERWNGEVLSGRREPGSHLDYRSTLRHHESEQTTPRAEVPTTDFRGLLKHYSPPRRHMFTSVRRVPSSPVLSEQPPMHKPLEHRPSDMARQHSMHKSRGSLDACGYCEPEGAYGNLTASPEQEVWNRDASSPSTARGRAFSRHTSGNRGSIPEQGYIHGEQRPLRRTKTLDSHESGKLRGTAGGNSDTSPPTTAYATGLSEDSLSGTITGTSPHVVAAQRLVPYRLSDHDCE</sequence>
<dbReference type="AlphaFoldDB" id="A0A420XZY4"/>
<feature type="region of interest" description="Disordered" evidence="4">
    <location>
        <begin position="339"/>
        <end position="374"/>
    </location>
</feature>
<feature type="compositionally biased region" description="Polar residues" evidence="4">
    <location>
        <begin position="144"/>
        <end position="160"/>
    </location>
</feature>
<gene>
    <name evidence="5" type="ORF">DL546_002281</name>
</gene>